<accession>A0AAV7XKG9</accession>
<keyword evidence="3" id="KW-1185">Reference proteome</keyword>
<protein>
    <recommendedName>
        <fullName evidence="1">THAP9-like helix-turn-helix domain-containing protein</fullName>
    </recommendedName>
</protein>
<dbReference type="AlphaFoldDB" id="A0AAV7XKG9"/>
<name>A0AAV7XKG9_9NEOP</name>
<feature type="domain" description="THAP9-like helix-turn-helix" evidence="1">
    <location>
        <begin position="92"/>
        <end position="163"/>
    </location>
</feature>
<dbReference type="EMBL" id="JAPTSV010000009">
    <property type="protein sequence ID" value="KAJ1524207.1"/>
    <property type="molecule type" value="Genomic_DNA"/>
</dbReference>
<dbReference type="InterPro" id="IPR021896">
    <property type="entry name" value="THAP9-like_HTH"/>
</dbReference>
<dbReference type="Pfam" id="PF12017">
    <property type="entry name" value="Tnp_P_element"/>
    <property type="match status" value="1"/>
</dbReference>
<evidence type="ECO:0000259" key="1">
    <source>
        <dbReference type="Pfam" id="PF12017"/>
    </source>
</evidence>
<evidence type="ECO:0000313" key="3">
    <source>
        <dbReference type="Proteomes" id="UP001075354"/>
    </source>
</evidence>
<comment type="caution">
    <text evidence="2">The sequence shown here is derived from an EMBL/GenBank/DDBJ whole genome shotgun (WGS) entry which is preliminary data.</text>
</comment>
<dbReference type="Proteomes" id="UP001075354">
    <property type="component" value="Chromosome 9"/>
</dbReference>
<evidence type="ECO:0000313" key="2">
    <source>
        <dbReference type="EMBL" id="KAJ1524207.1"/>
    </source>
</evidence>
<sequence>MIINVQVKVQLQCCSFKTYQLFLQTKDISSILEYLNVEEDDYLNKILLRKNINGLIIHVDELCKENANNPVKESELKSLSFVLNKVRKNMGLSADDALVMFQKHIPYEVYELLKRLVIEDKKQYKDLVRTFSLSIHFYSPLAYSFLRQRLGDGLPHTRTIQSWYTTIDKYLH</sequence>
<proteinExistence type="predicted"/>
<gene>
    <name evidence="2" type="ORF">ONE63_010728</name>
</gene>
<reference evidence="2" key="1">
    <citation type="submission" date="2022-12" db="EMBL/GenBank/DDBJ databases">
        <title>Chromosome-level genome assembly of the bean flower thrips Megalurothrips usitatus.</title>
        <authorList>
            <person name="Ma L."/>
            <person name="Liu Q."/>
            <person name="Li H."/>
            <person name="Cai W."/>
        </authorList>
    </citation>
    <scope>NUCLEOTIDE SEQUENCE</scope>
    <source>
        <strain evidence="2">Cailab_2022a</strain>
    </source>
</reference>
<organism evidence="2 3">
    <name type="scientific">Megalurothrips usitatus</name>
    <name type="common">bean blossom thrips</name>
    <dbReference type="NCBI Taxonomy" id="439358"/>
    <lineage>
        <taxon>Eukaryota</taxon>
        <taxon>Metazoa</taxon>
        <taxon>Ecdysozoa</taxon>
        <taxon>Arthropoda</taxon>
        <taxon>Hexapoda</taxon>
        <taxon>Insecta</taxon>
        <taxon>Pterygota</taxon>
        <taxon>Neoptera</taxon>
        <taxon>Paraneoptera</taxon>
        <taxon>Thysanoptera</taxon>
        <taxon>Terebrantia</taxon>
        <taxon>Thripoidea</taxon>
        <taxon>Thripidae</taxon>
        <taxon>Megalurothrips</taxon>
    </lineage>
</organism>